<evidence type="ECO:0000256" key="5">
    <source>
        <dbReference type="ARBA" id="ARBA00023012"/>
    </source>
</evidence>
<evidence type="ECO:0000313" key="9">
    <source>
        <dbReference type="Proteomes" id="UP000697472"/>
    </source>
</evidence>
<keyword evidence="9" id="KW-1185">Reference proteome</keyword>
<dbReference type="InterPro" id="IPR011712">
    <property type="entry name" value="Sig_transdc_His_kin_sub3_dim/P"/>
</dbReference>
<evidence type="ECO:0000256" key="1">
    <source>
        <dbReference type="ARBA" id="ARBA00000085"/>
    </source>
</evidence>
<feature type="transmembrane region" description="Helical" evidence="6">
    <location>
        <begin position="16"/>
        <end position="49"/>
    </location>
</feature>
<dbReference type="Gene3D" id="3.30.565.10">
    <property type="entry name" value="Histidine kinase-like ATPase, C-terminal domain"/>
    <property type="match status" value="1"/>
</dbReference>
<feature type="transmembrane region" description="Helical" evidence="6">
    <location>
        <begin position="130"/>
        <end position="146"/>
    </location>
</feature>
<keyword evidence="6" id="KW-0812">Transmembrane</keyword>
<protein>
    <recommendedName>
        <fullName evidence="2">histidine kinase</fullName>
        <ecNumber evidence="2">2.7.13.3</ecNumber>
    </recommendedName>
</protein>
<proteinExistence type="predicted"/>
<evidence type="ECO:0000256" key="2">
    <source>
        <dbReference type="ARBA" id="ARBA00012438"/>
    </source>
</evidence>
<dbReference type="SUPFAM" id="SSF55874">
    <property type="entry name" value="ATPase domain of HSP90 chaperone/DNA topoisomerase II/histidine kinase"/>
    <property type="match status" value="1"/>
</dbReference>
<evidence type="ECO:0000256" key="6">
    <source>
        <dbReference type="SAM" id="Phobius"/>
    </source>
</evidence>
<dbReference type="InterPro" id="IPR036890">
    <property type="entry name" value="HATPase_C_sf"/>
</dbReference>
<keyword evidence="5" id="KW-0902">Two-component regulatory system</keyword>
<evidence type="ECO:0000313" key="8">
    <source>
        <dbReference type="EMBL" id="MBM7642593.1"/>
    </source>
</evidence>
<dbReference type="EC" id="2.7.13.3" evidence="2"/>
<accession>A0ABS2PRN0</accession>
<feature type="domain" description="Signal transduction histidine kinase subgroup 3 dimerisation and phosphoacceptor" evidence="7">
    <location>
        <begin position="174"/>
        <end position="238"/>
    </location>
</feature>
<gene>
    <name evidence="8" type="ORF">JOC28_000890</name>
</gene>
<evidence type="ECO:0000259" key="7">
    <source>
        <dbReference type="Pfam" id="PF07730"/>
    </source>
</evidence>
<evidence type="ECO:0000256" key="4">
    <source>
        <dbReference type="ARBA" id="ARBA00022777"/>
    </source>
</evidence>
<dbReference type="Gene3D" id="1.20.5.1930">
    <property type="match status" value="1"/>
</dbReference>
<dbReference type="Proteomes" id="UP000697472">
    <property type="component" value="Unassembled WGS sequence"/>
</dbReference>
<keyword evidence="6" id="KW-1133">Transmembrane helix</keyword>
<dbReference type="PANTHER" id="PTHR24421:SF63">
    <property type="entry name" value="SENSOR HISTIDINE KINASE DESK"/>
    <property type="match status" value="1"/>
</dbReference>
<dbReference type="PANTHER" id="PTHR24421">
    <property type="entry name" value="NITRATE/NITRITE SENSOR PROTEIN NARX-RELATED"/>
    <property type="match status" value="1"/>
</dbReference>
<keyword evidence="4 8" id="KW-0418">Kinase</keyword>
<comment type="catalytic activity">
    <reaction evidence="1">
        <text>ATP + protein L-histidine = ADP + protein N-phospho-L-histidine.</text>
        <dbReference type="EC" id="2.7.13.3"/>
    </reaction>
</comment>
<dbReference type="EMBL" id="JAFBEH010000015">
    <property type="protein sequence ID" value="MBM7642593.1"/>
    <property type="molecule type" value="Genomic_DNA"/>
</dbReference>
<reference evidence="8 9" key="1">
    <citation type="submission" date="2021-01" db="EMBL/GenBank/DDBJ databases">
        <title>Genomic Encyclopedia of Type Strains, Phase IV (KMG-IV): sequencing the most valuable type-strain genomes for metagenomic binning, comparative biology and taxonomic classification.</title>
        <authorList>
            <person name="Goeker M."/>
        </authorList>
    </citation>
    <scope>NUCLEOTIDE SEQUENCE [LARGE SCALE GENOMIC DNA]</scope>
    <source>
        <strain evidence="8 9">DSM 27382</strain>
    </source>
</reference>
<dbReference type="InterPro" id="IPR050482">
    <property type="entry name" value="Sensor_HK_TwoCompSys"/>
</dbReference>
<keyword evidence="3 8" id="KW-0808">Transferase</keyword>
<dbReference type="RefSeq" id="WP_205009435.1">
    <property type="nucleotide sequence ID" value="NZ_JAFBEH010000015.1"/>
</dbReference>
<dbReference type="Pfam" id="PF07730">
    <property type="entry name" value="HisKA_3"/>
    <property type="match status" value="1"/>
</dbReference>
<feature type="transmembrane region" description="Helical" evidence="6">
    <location>
        <begin position="104"/>
        <end position="124"/>
    </location>
</feature>
<organism evidence="8 9">
    <name type="scientific">Streptococcus loxodontisalivarius</name>
    <dbReference type="NCBI Taxonomy" id="1349415"/>
    <lineage>
        <taxon>Bacteria</taxon>
        <taxon>Bacillati</taxon>
        <taxon>Bacillota</taxon>
        <taxon>Bacilli</taxon>
        <taxon>Lactobacillales</taxon>
        <taxon>Streptococcaceae</taxon>
        <taxon>Streptococcus</taxon>
    </lineage>
</organism>
<keyword evidence="6" id="KW-0472">Membrane</keyword>
<sequence>MSKERRFRFLRYDAALVFLIFSLTAINSITSAVFIVLTTLLFVIGYLAIVRDFSRKYDWFFWYLLLAYILAYIILYHVNFFWYFFFLSNLLIYKYHDSWLSKRFISFHISILLSLLLIFFLPSYSTDEKLQLLILPVFIYVMTFIGKREYNDRLLRAKMMEQHKTINLLAAENERNRIGRDLHDSLGHTFAMMTLKTELALKLLEKKEVDSVRKELLELNQISRQSMQEVRQIISNLKFRRFDEELLSLEEMFTSSAITLKIDNQLANQVLSPVLESSLIMIVRELTNNVIKHSLAQKASLKIWREQGICIRMEDDGLGFSEWTGQELHTIRDRLEMIGGSIELTSPKNPTVLLVRLSEK</sequence>
<dbReference type="GO" id="GO:0004673">
    <property type="term" value="F:protein histidine kinase activity"/>
    <property type="evidence" value="ECO:0007669"/>
    <property type="project" value="UniProtKB-EC"/>
</dbReference>
<feature type="transmembrane region" description="Helical" evidence="6">
    <location>
        <begin position="61"/>
        <end position="92"/>
    </location>
</feature>
<evidence type="ECO:0000256" key="3">
    <source>
        <dbReference type="ARBA" id="ARBA00022679"/>
    </source>
</evidence>
<comment type="caution">
    <text evidence="8">The sequence shown here is derived from an EMBL/GenBank/DDBJ whole genome shotgun (WGS) entry which is preliminary data.</text>
</comment>
<name>A0ABS2PRN0_9STRE</name>